<evidence type="ECO:0000313" key="3">
    <source>
        <dbReference type="Proteomes" id="UP001190465"/>
    </source>
</evidence>
<dbReference type="PANTHER" id="PTHR43433">
    <property type="entry name" value="HYDROLASE, ALPHA/BETA FOLD FAMILY PROTEIN"/>
    <property type="match status" value="1"/>
</dbReference>
<sequence>MDRVEGTQIVNTGAGPVEVRYLPAAKPPILLFPGGHTSAATPTGERLYTALGHGVLCFSRPGYGGTDVGPLTAAEFVALVVETCRRLGIERSAGAVGVSFGGLQAMHTAVLAPELAPKLTLHSCAPSVLPYPDTLMERAAARCVFGSVTQKMTWAAIRRLVASDAGLRTMMKSLTRLPDDEWWPQMSPTDRASARAMFNAMGSGYGFGNDIRQATRQLSDYRAHIHSLVTVPTLITASRSDGAVSFRHAQNFAATIRCATLYETTSPTHLHWIGPAHTGITAALADFLSVH</sequence>
<dbReference type="Proteomes" id="UP001190465">
    <property type="component" value="Chromosome"/>
</dbReference>
<dbReference type="InterPro" id="IPR050471">
    <property type="entry name" value="AB_hydrolase"/>
</dbReference>
<keyword evidence="3" id="KW-1185">Reference proteome</keyword>
<dbReference type="Pfam" id="PF00561">
    <property type="entry name" value="Abhydrolase_1"/>
    <property type="match status" value="1"/>
</dbReference>
<evidence type="ECO:0000313" key="2">
    <source>
        <dbReference type="EMBL" id="CAJ1508793.1"/>
    </source>
</evidence>
<dbReference type="InterPro" id="IPR000073">
    <property type="entry name" value="AB_hydrolase_1"/>
</dbReference>
<dbReference type="RefSeq" id="WP_308479302.1">
    <property type="nucleotide sequence ID" value="NZ_OY726397.1"/>
</dbReference>
<dbReference type="SUPFAM" id="SSF53474">
    <property type="entry name" value="alpha/beta-Hydrolases"/>
    <property type="match status" value="1"/>
</dbReference>
<feature type="domain" description="AB hydrolase-1" evidence="1">
    <location>
        <begin position="27"/>
        <end position="262"/>
    </location>
</feature>
<dbReference type="InterPro" id="IPR029058">
    <property type="entry name" value="AB_hydrolase_fold"/>
</dbReference>
<evidence type="ECO:0000259" key="1">
    <source>
        <dbReference type="Pfam" id="PF00561"/>
    </source>
</evidence>
<accession>A0ABM9M212</accession>
<dbReference type="GO" id="GO:0016787">
    <property type="term" value="F:hydrolase activity"/>
    <property type="evidence" value="ECO:0007669"/>
    <property type="project" value="UniProtKB-KW"/>
</dbReference>
<keyword evidence="2" id="KW-0378">Hydrolase</keyword>
<proteinExistence type="predicted"/>
<organism evidence="2 3">
    <name type="scientific">[Mycobacterium] burgundiense</name>
    <dbReference type="NCBI Taxonomy" id="3064286"/>
    <lineage>
        <taxon>Bacteria</taxon>
        <taxon>Bacillati</taxon>
        <taxon>Actinomycetota</taxon>
        <taxon>Actinomycetes</taxon>
        <taxon>Mycobacteriales</taxon>
        <taxon>Mycobacteriaceae</taxon>
        <taxon>Mycolicibacterium</taxon>
    </lineage>
</organism>
<dbReference type="PANTHER" id="PTHR43433:SF5">
    <property type="entry name" value="AB HYDROLASE-1 DOMAIN-CONTAINING PROTEIN"/>
    <property type="match status" value="1"/>
</dbReference>
<dbReference type="Gene3D" id="3.40.50.1820">
    <property type="entry name" value="alpha/beta hydrolase"/>
    <property type="match status" value="1"/>
</dbReference>
<reference evidence="2 3" key="1">
    <citation type="submission" date="2023-08" db="EMBL/GenBank/DDBJ databases">
        <authorList>
            <person name="Folkvardsen B D."/>
            <person name="Norman A."/>
        </authorList>
    </citation>
    <scope>NUCLEOTIDE SEQUENCE [LARGE SCALE GENOMIC DNA]</scope>
    <source>
        <strain evidence="2 3">Mu0053</strain>
    </source>
</reference>
<gene>
    <name evidence="2" type="ORF">MU0053_003969</name>
</gene>
<protein>
    <submittedName>
        <fullName evidence="2">Alpha/beta hydrolase</fullName>
    </submittedName>
</protein>
<name>A0ABM9M212_9MYCO</name>
<dbReference type="EMBL" id="OY726397">
    <property type="protein sequence ID" value="CAJ1508793.1"/>
    <property type="molecule type" value="Genomic_DNA"/>
</dbReference>